<sequence length="259" mass="28466">MNLATMQVRFRDWLVTGSDDDAAAFGATAIAGLHVYQNNYRAQLMGCLEVSYPLLRQFIGDEAFRVAAITHIDAHAPRGWTLDHYGAEFAQTLQALHPANPDLDEIAWIEWMLGEAFVAADAMPIAPDALANVDWDNARLVRSPSLRVRRATTNADDVWTGLHEGHEGMESEMLAEPAGLVVWRRDNVSRLRRADDIETTALLTLATDAAFSTLCDTLVERLGEETGIQRAGQLLGDWLASGIVVAVENEGLEQRAELA</sequence>
<evidence type="ECO:0000313" key="2">
    <source>
        <dbReference type="EMBL" id="QDE41200.1"/>
    </source>
</evidence>
<keyword evidence="3" id="KW-1185">Reference proteome</keyword>
<name>A0A4Y5Z6S5_9GAMM</name>
<gene>
    <name evidence="2" type="ORF">FIV34_19335</name>
</gene>
<evidence type="ECO:0000313" key="3">
    <source>
        <dbReference type="Proteomes" id="UP000316093"/>
    </source>
</evidence>
<feature type="domain" description="Putative DNA-binding" evidence="1">
    <location>
        <begin position="6"/>
        <end position="91"/>
    </location>
</feature>
<dbReference type="InterPro" id="IPR044922">
    <property type="entry name" value="DUF2063_N_sf"/>
</dbReference>
<evidence type="ECO:0000259" key="1">
    <source>
        <dbReference type="Pfam" id="PF09836"/>
    </source>
</evidence>
<dbReference type="Proteomes" id="UP000316093">
    <property type="component" value="Chromosome"/>
</dbReference>
<reference evidence="2 3" key="1">
    <citation type="submission" date="2019-06" db="EMBL/GenBank/DDBJ databases">
        <title>A complete genome sequence for Luteibacter pinisoli MAH-14.</title>
        <authorList>
            <person name="Baltrus D.A."/>
        </authorList>
    </citation>
    <scope>NUCLEOTIDE SEQUENCE [LARGE SCALE GENOMIC DNA]</scope>
    <source>
        <strain evidence="2 3">MAH-14</strain>
    </source>
</reference>
<dbReference type="RefSeq" id="WP_139985122.1">
    <property type="nucleotide sequence ID" value="NZ_CP041046.1"/>
</dbReference>
<dbReference type="OrthoDB" id="343356at2"/>
<dbReference type="AlphaFoldDB" id="A0A4Y5Z6S5"/>
<dbReference type="Pfam" id="PF09836">
    <property type="entry name" value="DUF2063"/>
    <property type="match status" value="1"/>
</dbReference>
<dbReference type="InterPro" id="IPR018640">
    <property type="entry name" value="DUF2063"/>
</dbReference>
<proteinExistence type="predicted"/>
<protein>
    <submittedName>
        <fullName evidence="2">DUF2063 domain-containing protein</fullName>
    </submittedName>
</protein>
<dbReference type="KEGG" id="lpy:FIV34_19335"/>
<organism evidence="2 3">
    <name type="scientific">Luteibacter pinisoli</name>
    <dbReference type="NCBI Taxonomy" id="2589080"/>
    <lineage>
        <taxon>Bacteria</taxon>
        <taxon>Pseudomonadati</taxon>
        <taxon>Pseudomonadota</taxon>
        <taxon>Gammaproteobacteria</taxon>
        <taxon>Lysobacterales</taxon>
        <taxon>Rhodanobacteraceae</taxon>
        <taxon>Luteibacter</taxon>
    </lineage>
</organism>
<dbReference type="Gene3D" id="1.10.150.690">
    <property type="entry name" value="DUF2063"/>
    <property type="match status" value="1"/>
</dbReference>
<dbReference type="EMBL" id="CP041046">
    <property type="protein sequence ID" value="QDE41200.1"/>
    <property type="molecule type" value="Genomic_DNA"/>
</dbReference>
<accession>A0A4Y5Z6S5</accession>